<evidence type="ECO:0000313" key="2">
    <source>
        <dbReference type="Proteomes" id="UP000028058"/>
    </source>
</evidence>
<evidence type="ECO:0000313" key="1">
    <source>
        <dbReference type="EMBL" id="RKM94943.1"/>
    </source>
</evidence>
<dbReference type="SUPFAM" id="SSF109854">
    <property type="entry name" value="DinB/YfiT-like putative metalloenzymes"/>
    <property type="match status" value="1"/>
</dbReference>
<sequence>MPTLVEAEARGDERSALLAYLEAQRGAVRRSLLGLTEEQAARKPSVSELSLSGLLKHLVETEDGWVRTARGLKYATERDASNWHESFELIGDETIAGKLAEWNAVAARTESFVREVPDLNAAFALPEAPWFPPGAERSMRWLVLTLIQEVARHAGHADIIRESLDGKTAFELVDMEVEAEADRGRRDRATA</sequence>
<comment type="caution">
    <text evidence="1">The sequence shown here is derived from an EMBL/GenBank/DDBJ whole genome shotgun (WGS) entry which is preliminary data.</text>
</comment>
<dbReference type="AlphaFoldDB" id="A0A420V288"/>
<organism evidence="1 2">
    <name type="scientific">Streptomyces xinghaiensis</name>
    <dbReference type="NCBI Taxonomy" id="1038928"/>
    <lineage>
        <taxon>Bacteria</taxon>
        <taxon>Bacillati</taxon>
        <taxon>Actinomycetota</taxon>
        <taxon>Actinomycetes</taxon>
        <taxon>Kitasatosporales</taxon>
        <taxon>Streptomycetaceae</taxon>
        <taxon>Streptomyces</taxon>
    </lineage>
</organism>
<dbReference type="Proteomes" id="UP000028058">
    <property type="component" value="Unassembled WGS sequence"/>
</dbReference>
<dbReference type="InterPro" id="IPR007061">
    <property type="entry name" value="MST-like"/>
</dbReference>
<reference evidence="1 2" key="1">
    <citation type="journal article" date="2014" name="Genome Announc.">
        <title>Draft Genome Sequence of Streptomyces fradiae ATCC 19609, a Strain Highly Sensitive to Antibiotics.</title>
        <authorList>
            <person name="Bekker O.B."/>
            <person name="Klimina K.M."/>
            <person name="Vatlin A.A."/>
            <person name="Zakharevich N.V."/>
            <person name="Kasianov A.S."/>
            <person name="Danilenko V.N."/>
        </authorList>
    </citation>
    <scope>NUCLEOTIDE SEQUENCE [LARGE SCALE GENOMIC DNA]</scope>
    <source>
        <strain evidence="1 2">ATCC 19609</strain>
    </source>
</reference>
<dbReference type="EMBL" id="JNAD02000007">
    <property type="protein sequence ID" value="RKM94943.1"/>
    <property type="molecule type" value="Genomic_DNA"/>
</dbReference>
<dbReference type="Pfam" id="PF04978">
    <property type="entry name" value="MST"/>
    <property type="match status" value="1"/>
</dbReference>
<dbReference type="RefSeq" id="WP_043467267.1">
    <property type="nucleotide sequence ID" value="NZ_CP134822.1"/>
</dbReference>
<gene>
    <name evidence="1" type="ORF">SFRA_016995</name>
</gene>
<accession>A0A420V288</accession>
<protein>
    <submittedName>
        <fullName evidence="1">DinB family protein</fullName>
    </submittedName>
</protein>
<dbReference type="InterPro" id="IPR034660">
    <property type="entry name" value="DinB/YfiT-like"/>
</dbReference>
<name>A0A420V288_9ACTN</name>
<dbReference type="Gene3D" id="1.20.120.450">
    <property type="entry name" value="dinb family like domain"/>
    <property type="match status" value="1"/>
</dbReference>
<keyword evidence="2" id="KW-1185">Reference proteome</keyword>
<proteinExistence type="predicted"/>
<dbReference type="OrthoDB" id="4548523at2"/>